<evidence type="ECO:0000256" key="1">
    <source>
        <dbReference type="ARBA" id="ARBA00007151"/>
    </source>
</evidence>
<keyword evidence="3 4" id="KW-0687">Ribonucleoprotein</keyword>
<proteinExistence type="inferred from homology"/>
<dbReference type="SUPFAM" id="SSF47973">
    <property type="entry name" value="Ribosomal protein S7"/>
    <property type="match status" value="1"/>
</dbReference>
<feature type="compositionally biased region" description="Low complexity" evidence="5">
    <location>
        <begin position="26"/>
        <end position="44"/>
    </location>
</feature>
<protein>
    <submittedName>
        <fullName evidence="7">Related to RSM7 - mitochondrial ribosomal protein, small subunit</fullName>
    </submittedName>
</protein>
<reference evidence="7 8" key="1">
    <citation type="submission" date="2018-03" db="EMBL/GenBank/DDBJ databases">
        <authorList>
            <person name="Guldener U."/>
        </authorList>
    </citation>
    <scope>NUCLEOTIDE SEQUENCE [LARGE SCALE GENOMIC DNA]</scope>
    <source>
        <strain evidence="7 8">DAOM196992</strain>
    </source>
</reference>
<feature type="region of interest" description="Disordered" evidence="5">
    <location>
        <begin position="120"/>
        <end position="176"/>
    </location>
</feature>
<feature type="domain" description="Small ribosomal subunit protein uS7" evidence="6">
    <location>
        <begin position="182"/>
        <end position="312"/>
    </location>
</feature>
<keyword evidence="8" id="KW-1185">Reference proteome</keyword>
<dbReference type="PROSITE" id="PS00052">
    <property type="entry name" value="RIBOSOMAL_S7"/>
    <property type="match status" value="1"/>
</dbReference>
<evidence type="ECO:0000313" key="8">
    <source>
        <dbReference type="Proteomes" id="UP000323386"/>
    </source>
</evidence>
<dbReference type="GO" id="GO:0005840">
    <property type="term" value="C:ribosome"/>
    <property type="evidence" value="ECO:0007669"/>
    <property type="project" value="UniProtKB-KW"/>
</dbReference>
<dbReference type="Proteomes" id="UP000323386">
    <property type="component" value="Unassembled WGS sequence"/>
</dbReference>
<dbReference type="AlphaFoldDB" id="A0A5C3FB22"/>
<dbReference type="Gene3D" id="1.10.455.10">
    <property type="entry name" value="Ribosomal protein S7 domain"/>
    <property type="match status" value="1"/>
</dbReference>
<keyword evidence="2 4" id="KW-0689">Ribosomal protein</keyword>
<dbReference type="GO" id="GO:0006412">
    <property type="term" value="P:translation"/>
    <property type="evidence" value="ECO:0007669"/>
    <property type="project" value="InterPro"/>
</dbReference>
<dbReference type="PANTHER" id="PTHR11205">
    <property type="entry name" value="RIBOSOMAL PROTEIN S7"/>
    <property type="match status" value="1"/>
</dbReference>
<evidence type="ECO:0000256" key="5">
    <source>
        <dbReference type="SAM" id="MobiDB-lite"/>
    </source>
</evidence>
<sequence length="319" mass="33710">MSLPLPALRSSVSALARGRTAAPLAFAASSGASTSRTLLTTPRLFQQNGESPARSHRPRSASQNPSQLHSKNESQGISAATGLETSRSAPGIPTGNASTERNEQTYATAKGMLDEFAQQLSAQSNSKTSPGATASGPATTTTPPSPPPTGATAFASPHSAPPPPTTPLSAQAYSPTALPPRADPLLTFLTNLLMKSGKKAQSERFVTHALSHIRTLTNADPLPLLYSAVEQVRPLVKMQSRKQGGKNMQVPIALTQRQSERKALTWIIDASKKRSDRDISVRLAKEFVAIVEGSSAVNSRKEEQHKIATANRANAAVRV</sequence>
<dbReference type="InterPro" id="IPR047988">
    <property type="entry name" value="Ribosomal_uS7m_fungi"/>
</dbReference>
<accession>A0A5C3FB22</accession>
<evidence type="ECO:0000259" key="6">
    <source>
        <dbReference type="Pfam" id="PF00177"/>
    </source>
</evidence>
<dbReference type="InterPro" id="IPR000235">
    <property type="entry name" value="Ribosomal_uS7"/>
</dbReference>
<name>A0A5C3FB22_9BASI</name>
<organism evidence="7 8">
    <name type="scientific">Pseudozyma flocculosa</name>
    <dbReference type="NCBI Taxonomy" id="84751"/>
    <lineage>
        <taxon>Eukaryota</taxon>
        <taxon>Fungi</taxon>
        <taxon>Dikarya</taxon>
        <taxon>Basidiomycota</taxon>
        <taxon>Ustilaginomycotina</taxon>
        <taxon>Ustilaginomycetes</taxon>
        <taxon>Ustilaginales</taxon>
        <taxon>Ustilaginaceae</taxon>
        <taxon>Pseudozyma</taxon>
    </lineage>
</organism>
<dbReference type="InterPro" id="IPR036823">
    <property type="entry name" value="Ribosomal_uS7_dom_sf"/>
</dbReference>
<dbReference type="InterPro" id="IPR023798">
    <property type="entry name" value="Ribosomal_uS7_dom"/>
</dbReference>
<comment type="similarity">
    <text evidence="1 4">Belongs to the universal ribosomal protein uS7 family.</text>
</comment>
<evidence type="ECO:0000313" key="7">
    <source>
        <dbReference type="EMBL" id="SPO41440.1"/>
    </source>
</evidence>
<dbReference type="GO" id="GO:0003723">
    <property type="term" value="F:RNA binding"/>
    <property type="evidence" value="ECO:0007669"/>
    <property type="project" value="InterPro"/>
</dbReference>
<feature type="compositionally biased region" description="Polar residues" evidence="5">
    <location>
        <begin position="63"/>
        <end position="88"/>
    </location>
</feature>
<gene>
    <name evidence="7" type="ORF">PSFLO_06922</name>
</gene>
<dbReference type="Pfam" id="PF00177">
    <property type="entry name" value="Ribosomal_S7"/>
    <property type="match status" value="1"/>
</dbReference>
<dbReference type="CDD" id="cd14868">
    <property type="entry name" value="uS7_Mitochondria_Fungi"/>
    <property type="match status" value="1"/>
</dbReference>
<evidence type="ECO:0000256" key="4">
    <source>
        <dbReference type="RuleBase" id="RU003619"/>
    </source>
</evidence>
<feature type="region of interest" description="Disordered" evidence="5">
    <location>
        <begin position="26"/>
        <end position="101"/>
    </location>
</feature>
<dbReference type="InterPro" id="IPR020606">
    <property type="entry name" value="Ribosomal_uS7_CS"/>
</dbReference>
<evidence type="ECO:0000256" key="3">
    <source>
        <dbReference type="ARBA" id="ARBA00023274"/>
    </source>
</evidence>
<dbReference type="GO" id="GO:1990904">
    <property type="term" value="C:ribonucleoprotein complex"/>
    <property type="evidence" value="ECO:0007669"/>
    <property type="project" value="UniProtKB-KW"/>
</dbReference>
<dbReference type="OrthoDB" id="9972728at2759"/>
<dbReference type="GO" id="GO:0003735">
    <property type="term" value="F:structural constituent of ribosome"/>
    <property type="evidence" value="ECO:0007669"/>
    <property type="project" value="InterPro"/>
</dbReference>
<feature type="compositionally biased region" description="Low complexity" evidence="5">
    <location>
        <begin position="128"/>
        <end position="142"/>
    </location>
</feature>
<evidence type="ECO:0000256" key="2">
    <source>
        <dbReference type="ARBA" id="ARBA00022980"/>
    </source>
</evidence>
<dbReference type="EMBL" id="OOIP01000027">
    <property type="protein sequence ID" value="SPO41440.1"/>
    <property type="molecule type" value="Genomic_DNA"/>
</dbReference>